<dbReference type="Pfam" id="PF13715">
    <property type="entry name" value="CarbopepD_reg_2"/>
    <property type="match status" value="1"/>
</dbReference>
<feature type="signal peptide" evidence="12">
    <location>
        <begin position="1"/>
        <end position="21"/>
    </location>
</feature>
<keyword evidence="3 10" id="KW-1134">Transmembrane beta strand</keyword>
<keyword evidence="6 11" id="KW-0798">TonB box</keyword>
<comment type="subcellular location">
    <subcellularLocation>
        <location evidence="1 10">Cell outer membrane</location>
        <topology evidence="1 10">Multi-pass membrane protein</topology>
    </subcellularLocation>
</comment>
<dbReference type="SUPFAM" id="SSF49464">
    <property type="entry name" value="Carboxypeptidase regulatory domain-like"/>
    <property type="match status" value="1"/>
</dbReference>
<evidence type="ECO:0000256" key="3">
    <source>
        <dbReference type="ARBA" id="ARBA00022452"/>
    </source>
</evidence>
<dbReference type="InterPro" id="IPR023996">
    <property type="entry name" value="TonB-dep_OMP_SusC/RagA"/>
</dbReference>
<proteinExistence type="inferred from homology"/>
<accession>A0A8J2Y7A3</accession>
<dbReference type="SUPFAM" id="SSF56935">
    <property type="entry name" value="Porins"/>
    <property type="match status" value="1"/>
</dbReference>
<evidence type="ECO:0000259" key="13">
    <source>
        <dbReference type="Pfam" id="PF00593"/>
    </source>
</evidence>
<keyword evidence="9 10" id="KW-0998">Cell outer membrane</keyword>
<dbReference type="NCBIfam" id="TIGR04056">
    <property type="entry name" value="OMP_RagA_SusC"/>
    <property type="match status" value="1"/>
</dbReference>
<dbReference type="RefSeq" id="WP_188441874.1">
    <property type="nucleotide sequence ID" value="NZ_BMGK01000007.1"/>
</dbReference>
<keyword evidence="8" id="KW-0675">Receptor</keyword>
<sequence>MSKFYLILIFCFFGLFVSAQKSITGTVTDAVSQEPLLGATIVVENTTNGTTTDFDGKFTLNNVPDTAAIVVSYVGYKSTTIPIGLATNYPIALEPDVESLEDIVVIGYGRESRRNITGAISKVDSESIERLEPQNAAQALQGTASGINVTQQGGSPGSESNIRIRGIATNLDASPLIILDGFEYRGGLNSINPQDIESITVLKDAQAAIYGSTGSNGVILITTKSGKRNQETEFNYQTYVGVQQTSRKIPLLNATEYALLLNESYTNAGQVSPIDNFSGLGKGTDWQNEVFDTAPIMNHNLSIRGGSENISYSISGSLLDQEGIVGSEKSEFSRKTASLSLDASITEIFSINTKLFYAASKNKSLNDFGLGSVLFNALNMAPTIGPEVDNLTNEIDLGNEVVNPLTQIRNTFNDSKTNRLSGTFQSKLEYAKNLDLQGRIGFNTALTQNRDFFPVFDYGTGKVFNRLEDNLVSLGKINDNDYTFDLFNTYQNNFNDRHNLTLMLGMTVFQTKGEGLFGSATGVPSNLYTFADLSLATGSGDNRNANSYAYDVRRLSYFGRVQYSLDNRYLFSAMLRRDASTRFGPNNRVGYFPSVTAGWIVSDENFFPENNFIDFIKIRASYGIIGNDRIGDFRYLSLLTGEATYPSGVDGSLINGVAIGPLSNPNIKWEEAKKLDVGVDFRLFKNKLNFVFDYYLNDTKDLLVSNIPISGIFGTYAPGGSGPTINAGSVRNQGIEIEFSYNDNLSENLKINAGFNLSTIQNTVTEINGTDFIEGGQFGVGQPAPSRMEVGKPIGYFYGYQTNGIFQNIAEVNAHPSQILLGAEAQPGDIRYVDANGDGVIDSNDRVNIGDPIPDFTFGINLGFSYKNFDFNTYAFASVGNDIVRNYERAQDNVNKLNYRLDRWTGEGTSNSVPRVTTAPSANNIFSDFFVEDGSFLRIQTVSLGYNFQENIISKIKLKKLRVYAKVDNLYTFTEYSGFDPTASTGAPIGAGIDFGFYPIPRIYSFGVNAQF</sequence>
<dbReference type="InterPro" id="IPR000531">
    <property type="entry name" value="Beta-barrel_TonB"/>
</dbReference>
<keyword evidence="5 12" id="KW-0732">Signal</keyword>
<dbReference type="Gene3D" id="2.40.170.20">
    <property type="entry name" value="TonB-dependent receptor, beta-barrel domain"/>
    <property type="match status" value="1"/>
</dbReference>
<dbReference type="InterPro" id="IPR012910">
    <property type="entry name" value="Plug_dom"/>
</dbReference>
<reference evidence="15" key="1">
    <citation type="journal article" date="2014" name="Int. J. Syst. Evol. Microbiol.">
        <title>Complete genome sequence of Corynebacterium casei LMG S-19264T (=DSM 44701T), isolated from a smear-ripened cheese.</title>
        <authorList>
            <consortium name="US DOE Joint Genome Institute (JGI-PGF)"/>
            <person name="Walter F."/>
            <person name="Albersmeier A."/>
            <person name="Kalinowski J."/>
            <person name="Ruckert C."/>
        </authorList>
    </citation>
    <scope>NUCLEOTIDE SEQUENCE</scope>
    <source>
        <strain evidence="15">CGMCC 1.12924</strain>
    </source>
</reference>
<comment type="caution">
    <text evidence="15">The sequence shown here is derived from an EMBL/GenBank/DDBJ whole genome shotgun (WGS) entry which is preliminary data.</text>
</comment>
<dbReference type="GO" id="GO:0015344">
    <property type="term" value="F:siderophore uptake transmembrane transporter activity"/>
    <property type="evidence" value="ECO:0007669"/>
    <property type="project" value="TreeGrafter"/>
</dbReference>
<dbReference type="InterPro" id="IPR008969">
    <property type="entry name" value="CarboxyPept-like_regulatory"/>
</dbReference>
<name>A0A8J2Y7A3_9FLAO</name>
<dbReference type="InterPro" id="IPR023997">
    <property type="entry name" value="TonB-dep_OMP_SusC/RagA_CS"/>
</dbReference>
<evidence type="ECO:0000256" key="2">
    <source>
        <dbReference type="ARBA" id="ARBA00022448"/>
    </source>
</evidence>
<reference evidence="15" key="2">
    <citation type="submission" date="2020-09" db="EMBL/GenBank/DDBJ databases">
        <authorList>
            <person name="Sun Q."/>
            <person name="Zhou Y."/>
        </authorList>
    </citation>
    <scope>NUCLEOTIDE SEQUENCE</scope>
    <source>
        <strain evidence="15">CGMCC 1.12924</strain>
    </source>
</reference>
<dbReference type="Gene3D" id="2.60.40.1120">
    <property type="entry name" value="Carboxypeptidase-like, regulatory domain"/>
    <property type="match status" value="1"/>
</dbReference>
<dbReference type="Gene3D" id="2.170.130.10">
    <property type="entry name" value="TonB-dependent receptor, plug domain"/>
    <property type="match status" value="1"/>
</dbReference>
<evidence type="ECO:0000259" key="14">
    <source>
        <dbReference type="Pfam" id="PF07715"/>
    </source>
</evidence>
<dbReference type="AlphaFoldDB" id="A0A8J2Y7A3"/>
<dbReference type="GO" id="GO:0044718">
    <property type="term" value="P:siderophore transmembrane transport"/>
    <property type="evidence" value="ECO:0007669"/>
    <property type="project" value="TreeGrafter"/>
</dbReference>
<dbReference type="GO" id="GO:0009279">
    <property type="term" value="C:cell outer membrane"/>
    <property type="evidence" value="ECO:0007669"/>
    <property type="project" value="UniProtKB-SubCell"/>
</dbReference>
<evidence type="ECO:0000256" key="4">
    <source>
        <dbReference type="ARBA" id="ARBA00022692"/>
    </source>
</evidence>
<dbReference type="Pfam" id="PF07715">
    <property type="entry name" value="Plug"/>
    <property type="match status" value="1"/>
</dbReference>
<dbReference type="PANTHER" id="PTHR30069:SF29">
    <property type="entry name" value="HEMOGLOBIN AND HEMOGLOBIN-HAPTOGLOBIN-BINDING PROTEIN 1-RELATED"/>
    <property type="match status" value="1"/>
</dbReference>
<evidence type="ECO:0000256" key="9">
    <source>
        <dbReference type="ARBA" id="ARBA00023237"/>
    </source>
</evidence>
<gene>
    <name evidence="15" type="ORF">GCM10011312_18840</name>
</gene>
<dbReference type="PROSITE" id="PS52016">
    <property type="entry name" value="TONB_DEPENDENT_REC_3"/>
    <property type="match status" value="1"/>
</dbReference>
<keyword evidence="16" id="KW-1185">Reference proteome</keyword>
<keyword evidence="7 10" id="KW-0472">Membrane</keyword>
<evidence type="ECO:0000256" key="10">
    <source>
        <dbReference type="PROSITE-ProRule" id="PRU01360"/>
    </source>
</evidence>
<keyword evidence="4 10" id="KW-0812">Transmembrane</keyword>
<evidence type="ECO:0000256" key="5">
    <source>
        <dbReference type="ARBA" id="ARBA00022729"/>
    </source>
</evidence>
<dbReference type="Pfam" id="PF00593">
    <property type="entry name" value="TonB_dep_Rec_b-barrel"/>
    <property type="match status" value="1"/>
</dbReference>
<evidence type="ECO:0000256" key="6">
    <source>
        <dbReference type="ARBA" id="ARBA00023077"/>
    </source>
</evidence>
<organism evidence="15 16">
    <name type="scientific">Planktosalinus lacus</name>
    <dbReference type="NCBI Taxonomy" id="1526573"/>
    <lineage>
        <taxon>Bacteria</taxon>
        <taxon>Pseudomonadati</taxon>
        <taxon>Bacteroidota</taxon>
        <taxon>Flavobacteriia</taxon>
        <taxon>Flavobacteriales</taxon>
        <taxon>Flavobacteriaceae</taxon>
        <taxon>Planktosalinus</taxon>
    </lineage>
</organism>
<keyword evidence="2 10" id="KW-0813">Transport</keyword>
<dbReference type="Proteomes" id="UP000652231">
    <property type="component" value="Unassembled WGS sequence"/>
</dbReference>
<dbReference type="PANTHER" id="PTHR30069">
    <property type="entry name" value="TONB-DEPENDENT OUTER MEMBRANE RECEPTOR"/>
    <property type="match status" value="1"/>
</dbReference>
<dbReference type="InterPro" id="IPR037066">
    <property type="entry name" value="Plug_dom_sf"/>
</dbReference>
<comment type="similarity">
    <text evidence="10 11">Belongs to the TonB-dependent receptor family.</text>
</comment>
<dbReference type="InterPro" id="IPR036942">
    <property type="entry name" value="Beta-barrel_TonB_sf"/>
</dbReference>
<evidence type="ECO:0000313" key="16">
    <source>
        <dbReference type="Proteomes" id="UP000652231"/>
    </source>
</evidence>
<evidence type="ECO:0000256" key="11">
    <source>
        <dbReference type="RuleBase" id="RU003357"/>
    </source>
</evidence>
<protein>
    <submittedName>
        <fullName evidence="15">SusC/RagA family TonB-linked outer membrane protein</fullName>
    </submittedName>
</protein>
<feature type="chain" id="PRO_5035284120" evidence="12">
    <location>
        <begin position="22"/>
        <end position="1012"/>
    </location>
</feature>
<evidence type="ECO:0000256" key="1">
    <source>
        <dbReference type="ARBA" id="ARBA00004571"/>
    </source>
</evidence>
<evidence type="ECO:0000313" key="15">
    <source>
        <dbReference type="EMBL" id="GGD95398.1"/>
    </source>
</evidence>
<evidence type="ECO:0000256" key="12">
    <source>
        <dbReference type="SAM" id="SignalP"/>
    </source>
</evidence>
<dbReference type="NCBIfam" id="TIGR04057">
    <property type="entry name" value="SusC_RagA_signa"/>
    <property type="match status" value="1"/>
</dbReference>
<feature type="domain" description="TonB-dependent receptor-like beta-barrel" evidence="13">
    <location>
        <begin position="402"/>
        <end position="970"/>
    </location>
</feature>
<evidence type="ECO:0000256" key="8">
    <source>
        <dbReference type="ARBA" id="ARBA00023170"/>
    </source>
</evidence>
<feature type="domain" description="TonB-dependent receptor plug" evidence="14">
    <location>
        <begin position="113"/>
        <end position="218"/>
    </location>
</feature>
<dbReference type="EMBL" id="BMGK01000007">
    <property type="protein sequence ID" value="GGD95398.1"/>
    <property type="molecule type" value="Genomic_DNA"/>
</dbReference>
<dbReference type="InterPro" id="IPR039426">
    <property type="entry name" value="TonB-dep_rcpt-like"/>
</dbReference>
<evidence type="ECO:0000256" key="7">
    <source>
        <dbReference type="ARBA" id="ARBA00023136"/>
    </source>
</evidence>